<gene>
    <name evidence="1" type="ORF">OED52_13855</name>
</gene>
<dbReference type="Proteomes" id="UP001156484">
    <property type="component" value="Chromosome"/>
</dbReference>
<name>A0ACD4DCK2_9NOCA</name>
<sequence length="107" mass="11200">MMTHSALAKLIAETLMPSSPEFVLTPANEVAAAILERHEVVELPAPSFTNEHGTTWKAECGDLQLATVADGDVWVAGEVLSDDELAETAAALLAAARMQSTPSGVVL</sequence>
<protein>
    <submittedName>
        <fullName evidence="1">Uncharacterized protein</fullName>
    </submittedName>
</protein>
<dbReference type="EMBL" id="CP107551">
    <property type="protein sequence ID" value="UYP17756.1"/>
    <property type="molecule type" value="Genomic_DNA"/>
</dbReference>
<accession>A0ACD4DCK2</accession>
<reference evidence="1" key="1">
    <citation type="submission" date="2022-10" db="EMBL/GenBank/DDBJ databases">
        <title>Rhodococcus ferula Z13 complete genome.</title>
        <authorList>
            <person name="Long X."/>
            <person name="Zang M."/>
        </authorList>
    </citation>
    <scope>NUCLEOTIDE SEQUENCE</scope>
    <source>
        <strain evidence="1">Z13</strain>
    </source>
</reference>
<organism evidence="1 2">
    <name type="scientific">Rhodococcus sacchari</name>
    <dbReference type="NCBI Taxonomy" id="2962047"/>
    <lineage>
        <taxon>Bacteria</taxon>
        <taxon>Bacillati</taxon>
        <taxon>Actinomycetota</taxon>
        <taxon>Actinomycetes</taxon>
        <taxon>Mycobacteriales</taxon>
        <taxon>Nocardiaceae</taxon>
        <taxon>Rhodococcus</taxon>
    </lineage>
</organism>
<evidence type="ECO:0000313" key="1">
    <source>
        <dbReference type="EMBL" id="UYP17756.1"/>
    </source>
</evidence>
<proteinExistence type="predicted"/>
<keyword evidence="2" id="KW-1185">Reference proteome</keyword>
<evidence type="ECO:0000313" key="2">
    <source>
        <dbReference type="Proteomes" id="UP001156484"/>
    </source>
</evidence>